<feature type="signal peptide" evidence="1">
    <location>
        <begin position="1"/>
        <end position="22"/>
    </location>
</feature>
<sequence>MKKIVFLSILLCLIYMETSAQGPIKIACIGNSITEGPGRDNPDSYPHVMGQLLGKAYHIQNYGVSGRTLLKKGDFPFWSEPQFAEAQDFHPDILLIKLGTNDTKPQNWVFKDDFKRDYIEMISEMRKSMPDDGKVYVVIPVPVFRESFSISPDVMDKELRTMLYEIAISTGSEIIDLYTPLLPYADLFPDGVHPNKEGLRIMAEHLARAIRL</sequence>
<dbReference type="AlphaFoldDB" id="A0A2T0WR93"/>
<dbReference type="InterPro" id="IPR051532">
    <property type="entry name" value="Ester_Hydrolysis_Enzymes"/>
</dbReference>
<accession>A0A2T0WR93</accession>
<evidence type="ECO:0000313" key="4">
    <source>
        <dbReference type="Proteomes" id="UP000238157"/>
    </source>
</evidence>
<dbReference type="Pfam" id="PF13472">
    <property type="entry name" value="Lipase_GDSL_2"/>
    <property type="match status" value="1"/>
</dbReference>
<proteinExistence type="predicted"/>
<keyword evidence="1" id="KW-0732">Signal</keyword>
<reference evidence="3 4" key="1">
    <citation type="submission" date="2018-03" db="EMBL/GenBank/DDBJ databases">
        <title>Genomic Encyclopedia of Archaeal and Bacterial Type Strains, Phase II (KMG-II): from individual species to whole genera.</title>
        <authorList>
            <person name="Goeker M."/>
        </authorList>
    </citation>
    <scope>NUCLEOTIDE SEQUENCE [LARGE SCALE GENOMIC DNA]</scope>
    <source>
        <strain evidence="3 4">DSM 27929</strain>
    </source>
</reference>
<dbReference type="SUPFAM" id="SSF52266">
    <property type="entry name" value="SGNH hydrolase"/>
    <property type="match status" value="1"/>
</dbReference>
<dbReference type="RefSeq" id="WP_106132977.1">
    <property type="nucleotide sequence ID" value="NZ_PVTR01000003.1"/>
</dbReference>
<feature type="domain" description="SGNH hydrolase-type esterase" evidence="2">
    <location>
        <begin position="28"/>
        <end position="200"/>
    </location>
</feature>
<dbReference type="EMBL" id="PVTR01000003">
    <property type="protein sequence ID" value="PRY89210.1"/>
    <property type="molecule type" value="Genomic_DNA"/>
</dbReference>
<keyword evidence="4" id="KW-1185">Reference proteome</keyword>
<dbReference type="Gene3D" id="3.40.50.1110">
    <property type="entry name" value="SGNH hydrolase"/>
    <property type="match status" value="1"/>
</dbReference>
<dbReference type="PANTHER" id="PTHR30383:SF5">
    <property type="entry name" value="SGNH HYDROLASE-TYPE ESTERASE DOMAIN-CONTAINING PROTEIN"/>
    <property type="match status" value="1"/>
</dbReference>
<dbReference type="OrthoDB" id="9796689at2"/>
<name>A0A2T0WR93_9BACT</name>
<dbReference type="Proteomes" id="UP000238157">
    <property type="component" value="Unassembled WGS sequence"/>
</dbReference>
<dbReference type="GO" id="GO:0004622">
    <property type="term" value="F:phosphatidylcholine lysophospholipase activity"/>
    <property type="evidence" value="ECO:0007669"/>
    <property type="project" value="TreeGrafter"/>
</dbReference>
<evidence type="ECO:0000313" key="3">
    <source>
        <dbReference type="EMBL" id="PRY89210.1"/>
    </source>
</evidence>
<gene>
    <name evidence="3" type="ORF">CLW00_103332</name>
</gene>
<feature type="chain" id="PRO_5015504540" evidence="1">
    <location>
        <begin position="23"/>
        <end position="212"/>
    </location>
</feature>
<protein>
    <submittedName>
        <fullName evidence="3">Lysophospholipase L1-like esterase</fullName>
    </submittedName>
</protein>
<dbReference type="InterPro" id="IPR013830">
    <property type="entry name" value="SGNH_hydro"/>
</dbReference>
<dbReference type="InterPro" id="IPR036514">
    <property type="entry name" value="SGNH_hydro_sf"/>
</dbReference>
<comment type="caution">
    <text evidence="3">The sequence shown here is derived from an EMBL/GenBank/DDBJ whole genome shotgun (WGS) entry which is preliminary data.</text>
</comment>
<organism evidence="3 4">
    <name type="scientific">Mongoliibacter ruber</name>
    <dbReference type="NCBI Taxonomy" id="1750599"/>
    <lineage>
        <taxon>Bacteria</taxon>
        <taxon>Pseudomonadati</taxon>
        <taxon>Bacteroidota</taxon>
        <taxon>Cytophagia</taxon>
        <taxon>Cytophagales</taxon>
        <taxon>Cyclobacteriaceae</taxon>
        <taxon>Mongoliibacter</taxon>
    </lineage>
</organism>
<evidence type="ECO:0000259" key="2">
    <source>
        <dbReference type="Pfam" id="PF13472"/>
    </source>
</evidence>
<evidence type="ECO:0000256" key="1">
    <source>
        <dbReference type="SAM" id="SignalP"/>
    </source>
</evidence>
<dbReference type="PANTHER" id="PTHR30383">
    <property type="entry name" value="THIOESTERASE 1/PROTEASE 1/LYSOPHOSPHOLIPASE L1"/>
    <property type="match status" value="1"/>
</dbReference>